<dbReference type="RefSeq" id="WP_050122909.1">
    <property type="nucleotide sequence ID" value="NZ_AP026916.1"/>
</dbReference>
<accession>A0A0T7JD86</accession>
<sequence length="349" mass="40781">MIELKIGKPSFGFLPYESHIEGILTGNNLNKIDYYLSMLDMEAICLQYGNKRIYDFFIGRNIQCNNIYREYSSRIDLSSEEALIPFLVDALAKGSFCYLSVDTFCINKYISYKKEHIVHSPLVSGIDLDRNLIKISDFFDFTNYGIVWVPINEFIKGYFAIQKVVEEGDIEETENWILKIEKINICKNKTEICDRMAINKVFKGYVLGSEEVKDSMDTFSYINYRLANHKVFQKQSIVEQNLSVTGIKVYEYLKLYIEESIKEPQVLMRIKNLVLLKKHFDVYKKIVQVLGINSEKVQACIEKAQLFLLIGMKINRSNQINNKLYFDMISIVRELKEMEYEIISEILSM</sequence>
<dbReference type="AlphaFoldDB" id="A0A0T7JD86"/>
<proteinExistence type="predicted"/>
<gene>
    <name evidence="1" type="ORF">SAMEA104154639_02068</name>
</gene>
<reference evidence="1 2" key="1">
    <citation type="submission" date="2019-04" db="EMBL/GenBank/DDBJ databases">
        <authorList>
            <consortium name="Pathogen Informatics"/>
        </authorList>
    </citation>
    <scope>NUCLEOTIDE SEQUENCE [LARGE SCALE GENOMIC DNA]</scope>
    <source>
        <strain evidence="1 2">GPSC38</strain>
    </source>
</reference>
<name>A0A0T7JD86_STREE</name>
<protein>
    <recommendedName>
        <fullName evidence="3">Butirosin biosynthesis protein H N-terminal domain-containing protein</fullName>
    </recommendedName>
</protein>
<dbReference type="Proteomes" id="UP000314170">
    <property type="component" value="Unassembled WGS sequence"/>
</dbReference>
<evidence type="ECO:0000313" key="2">
    <source>
        <dbReference type="Proteomes" id="UP000314170"/>
    </source>
</evidence>
<evidence type="ECO:0000313" key="1">
    <source>
        <dbReference type="EMBL" id="VSJ55087.1"/>
    </source>
</evidence>
<evidence type="ECO:0008006" key="3">
    <source>
        <dbReference type="Google" id="ProtNLM"/>
    </source>
</evidence>
<dbReference type="EMBL" id="CABBZR010000027">
    <property type="protein sequence ID" value="VSJ55087.1"/>
    <property type="molecule type" value="Genomic_DNA"/>
</dbReference>
<organism evidence="1 2">
    <name type="scientific">Streptococcus pneumoniae</name>
    <dbReference type="NCBI Taxonomy" id="1313"/>
    <lineage>
        <taxon>Bacteria</taxon>
        <taxon>Bacillati</taxon>
        <taxon>Bacillota</taxon>
        <taxon>Bacilli</taxon>
        <taxon>Lactobacillales</taxon>
        <taxon>Streptococcaceae</taxon>
        <taxon>Streptococcus</taxon>
    </lineage>
</organism>